<dbReference type="InterPro" id="IPR027417">
    <property type="entry name" value="P-loop_NTPase"/>
</dbReference>
<dbReference type="GO" id="GO:0016787">
    <property type="term" value="F:hydrolase activity"/>
    <property type="evidence" value="ECO:0007669"/>
    <property type="project" value="UniProtKB-KW"/>
</dbReference>
<dbReference type="OrthoDB" id="391988at2759"/>
<dbReference type="GeneID" id="63772637"/>
<name>A0A1Y2DRT1_9PEZI</name>
<dbReference type="Pfam" id="PF01926">
    <property type="entry name" value="MMR_HSR1"/>
    <property type="match status" value="1"/>
</dbReference>
<dbReference type="InParanoid" id="A0A1Y2DRT1"/>
<gene>
    <name evidence="6" type="ORF">BCR38DRAFT_348480</name>
</gene>
<keyword evidence="7" id="KW-1185">Reference proteome</keyword>
<dbReference type="InterPro" id="IPR030393">
    <property type="entry name" value="G_ENGB_dom"/>
</dbReference>
<feature type="non-terminal residue" evidence="6">
    <location>
        <position position="337"/>
    </location>
</feature>
<dbReference type="SUPFAM" id="SSF52540">
    <property type="entry name" value="P-loop containing nucleoside triphosphate hydrolases"/>
    <property type="match status" value="1"/>
</dbReference>
<keyword evidence="3" id="KW-0460">Magnesium</keyword>
<dbReference type="GO" id="GO:0046872">
    <property type="term" value="F:metal ion binding"/>
    <property type="evidence" value="ECO:0007669"/>
    <property type="project" value="UniProtKB-KW"/>
</dbReference>
<evidence type="ECO:0000256" key="2">
    <source>
        <dbReference type="ARBA" id="ARBA00022741"/>
    </source>
</evidence>
<evidence type="ECO:0000313" key="7">
    <source>
        <dbReference type="Proteomes" id="UP000193689"/>
    </source>
</evidence>
<dbReference type="Gene3D" id="3.40.50.300">
    <property type="entry name" value="P-loop containing nucleotide triphosphate hydrolases"/>
    <property type="match status" value="1"/>
</dbReference>
<evidence type="ECO:0000256" key="3">
    <source>
        <dbReference type="ARBA" id="ARBA00022842"/>
    </source>
</evidence>
<dbReference type="GO" id="GO:0005525">
    <property type="term" value="F:GTP binding"/>
    <property type="evidence" value="ECO:0007669"/>
    <property type="project" value="UniProtKB-KW"/>
</dbReference>
<dbReference type="InterPro" id="IPR006073">
    <property type="entry name" value="GTP-bd"/>
</dbReference>
<evidence type="ECO:0000313" key="6">
    <source>
        <dbReference type="EMBL" id="ORY61395.1"/>
    </source>
</evidence>
<accession>A0A1Y2DRT1</accession>
<dbReference type="PANTHER" id="PTHR46498:SF1">
    <property type="entry name" value="GTP-BINDING PROTEIN 8"/>
    <property type="match status" value="1"/>
</dbReference>
<sequence>MLLAAFTPASRSCWLPQRGFHASYPNFAKYRPMRQPLKVGAFTIPHSPALPISQVPLEQLLESPKHNGSLIDDLRTLFTKNPATFYHGTSDFYTLKKNTRVPEICVLGRSNVGKSTLVNAIANRREKELAHTSSKAGRTRAMNAFGFGPAPTMKELADTSTEVKRTEDLPKHSLFIVDMPGYGHRSLKDWGRNINLYLHKRQSVKGAVVLIDGEVGPKSTDLVALDLLCEAGVRTAIVLTKADKARDEAMLLNTCQELWNTLRDIQFKHLESGWQWEKDIFVTAVGATKKEVGADTVDVARLVIARLAGLVDEKVRPEQEAAKKYSGKIVSFDDLQY</sequence>
<protein>
    <submittedName>
        <fullName evidence="6">p-loop containing nucleoside triphosphate hydrolase protein</fullName>
    </submittedName>
</protein>
<keyword evidence="1" id="KW-0479">Metal-binding</keyword>
<evidence type="ECO:0000256" key="4">
    <source>
        <dbReference type="ARBA" id="ARBA00023134"/>
    </source>
</evidence>
<dbReference type="RefSeq" id="XP_040713472.1">
    <property type="nucleotide sequence ID" value="XM_040856425.1"/>
</dbReference>
<dbReference type="STRING" id="1141098.A0A1Y2DRT1"/>
<dbReference type="PROSITE" id="PS51706">
    <property type="entry name" value="G_ENGB"/>
    <property type="match status" value="1"/>
</dbReference>
<organism evidence="6 7">
    <name type="scientific">Pseudomassariella vexata</name>
    <dbReference type="NCBI Taxonomy" id="1141098"/>
    <lineage>
        <taxon>Eukaryota</taxon>
        <taxon>Fungi</taxon>
        <taxon>Dikarya</taxon>
        <taxon>Ascomycota</taxon>
        <taxon>Pezizomycotina</taxon>
        <taxon>Sordariomycetes</taxon>
        <taxon>Xylariomycetidae</taxon>
        <taxon>Amphisphaeriales</taxon>
        <taxon>Pseudomassariaceae</taxon>
        <taxon>Pseudomassariella</taxon>
    </lineage>
</organism>
<keyword evidence="6" id="KW-0378">Hydrolase</keyword>
<keyword evidence="4" id="KW-0342">GTP-binding</keyword>
<proteinExistence type="predicted"/>
<comment type="caution">
    <text evidence="6">The sequence shown here is derived from an EMBL/GenBank/DDBJ whole genome shotgun (WGS) entry which is preliminary data.</text>
</comment>
<keyword evidence="2" id="KW-0547">Nucleotide-binding</keyword>
<dbReference type="EMBL" id="MCFJ01000010">
    <property type="protein sequence ID" value="ORY61395.1"/>
    <property type="molecule type" value="Genomic_DNA"/>
</dbReference>
<evidence type="ECO:0000259" key="5">
    <source>
        <dbReference type="PROSITE" id="PS51706"/>
    </source>
</evidence>
<dbReference type="InterPro" id="IPR052279">
    <property type="entry name" value="EngB_GTPase"/>
</dbReference>
<evidence type="ECO:0000256" key="1">
    <source>
        <dbReference type="ARBA" id="ARBA00022723"/>
    </source>
</evidence>
<feature type="domain" description="EngB-type G" evidence="5">
    <location>
        <begin position="100"/>
        <end position="309"/>
    </location>
</feature>
<dbReference type="Proteomes" id="UP000193689">
    <property type="component" value="Unassembled WGS sequence"/>
</dbReference>
<dbReference type="GO" id="GO:0005739">
    <property type="term" value="C:mitochondrion"/>
    <property type="evidence" value="ECO:0007669"/>
    <property type="project" value="TreeGrafter"/>
</dbReference>
<dbReference type="CDD" id="cd01876">
    <property type="entry name" value="YihA_EngB"/>
    <property type="match status" value="1"/>
</dbReference>
<dbReference type="AlphaFoldDB" id="A0A1Y2DRT1"/>
<dbReference type="PANTHER" id="PTHR46498">
    <property type="entry name" value="GTP-BINDING PROTEIN 8"/>
    <property type="match status" value="1"/>
</dbReference>
<reference evidence="6 7" key="1">
    <citation type="submission" date="2016-07" db="EMBL/GenBank/DDBJ databases">
        <title>Pervasive Adenine N6-methylation of Active Genes in Fungi.</title>
        <authorList>
            <consortium name="DOE Joint Genome Institute"/>
            <person name="Mondo S.J."/>
            <person name="Dannebaum R.O."/>
            <person name="Kuo R.C."/>
            <person name="Labutti K."/>
            <person name="Haridas S."/>
            <person name="Kuo A."/>
            <person name="Salamov A."/>
            <person name="Ahrendt S.R."/>
            <person name="Lipzen A."/>
            <person name="Sullivan W."/>
            <person name="Andreopoulos W.B."/>
            <person name="Clum A."/>
            <person name="Lindquist E."/>
            <person name="Daum C."/>
            <person name="Ramamoorthy G.K."/>
            <person name="Gryganskyi A."/>
            <person name="Culley D."/>
            <person name="Magnuson J.K."/>
            <person name="James T.Y."/>
            <person name="O'Malley M.A."/>
            <person name="Stajich J.E."/>
            <person name="Spatafora J.W."/>
            <person name="Visel A."/>
            <person name="Grigoriev I.V."/>
        </authorList>
    </citation>
    <scope>NUCLEOTIDE SEQUENCE [LARGE SCALE GENOMIC DNA]</scope>
    <source>
        <strain evidence="6 7">CBS 129021</strain>
    </source>
</reference>